<gene>
    <name evidence="1" type="ORF">LCGC14_0949510</name>
</gene>
<sequence length="42" mass="5124">MDERFKERFGWISEWVRNESNIVSEKKGIVSRMIKSFWNSDT</sequence>
<evidence type="ECO:0000313" key="1">
    <source>
        <dbReference type="EMBL" id="KKN19061.1"/>
    </source>
</evidence>
<organism evidence="1">
    <name type="scientific">marine sediment metagenome</name>
    <dbReference type="NCBI Taxonomy" id="412755"/>
    <lineage>
        <taxon>unclassified sequences</taxon>
        <taxon>metagenomes</taxon>
        <taxon>ecological metagenomes</taxon>
    </lineage>
</organism>
<name>A0A0F9R165_9ZZZZ</name>
<comment type="caution">
    <text evidence="1">The sequence shown here is derived from an EMBL/GenBank/DDBJ whole genome shotgun (WGS) entry which is preliminary data.</text>
</comment>
<dbReference type="EMBL" id="LAZR01003370">
    <property type="protein sequence ID" value="KKN19061.1"/>
    <property type="molecule type" value="Genomic_DNA"/>
</dbReference>
<proteinExistence type="predicted"/>
<reference evidence="1" key="1">
    <citation type="journal article" date="2015" name="Nature">
        <title>Complex archaea that bridge the gap between prokaryotes and eukaryotes.</title>
        <authorList>
            <person name="Spang A."/>
            <person name="Saw J.H."/>
            <person name="Jorgensen S.L."/>
            <person name="Zaremba-Niedzwiedzka K."/>
            <person name="Martijn J."/>
            <person name="Lind A.E."/>
            <person name="van Eijk R."/>
            <person name="Schleper C."/>
            <person name="Guy L."/>
            <person name="Ettema T.J."/>
        </authorList>
    </citation>
    <scope>NUCLEOTIDE SEQUENCE</scope>
</reference>
<protein>
    <submittedName>
        <fullName evidence="1">Uncharacterized protein</fullName>
    </submittedName>
</protein>
<dbReference type="AlphaFoldDB" id="A0A0F9R165"/>
<accession>A0A0F9R165</accession>